<dbReference type="GO" id="GO:0003676">
    <property type="term" value="F:nucleic acid binding"/>
    <property type="evidence" value="ECO:0007669"/>
    <property type="project" value="InterPro"/>
</dbReference>
<evidence type="ECO:0000256" key="2">
    <source>
        <dbReference type="SAM" id="Coils"/>
    </source>
</evidence>
<dbReference type="Gene3D" id="3.10.10.10">
    <property type="entry name" value="HIV Type 1 Reverse Transcriptase, subunit A, domain 1"/>
    <property type="match status" value="1"/>
</dbReference>
<organism evidence="5 6">
    <name type="scientific">Merluccius polli</name>
    <name type="common">Benguela hake</name>
    <name type="synonym">Merluccius cadenati</name>
    <dbReference type="NCBI Taxonomy" id="89951"/>
    <lineage>
        <taxon>Eukaryota</taxon>
        <taxon>Metazoa</taxon>
        <taxon>Chordata</taxon>
        <taxon>Craniata</taxon>
        <taxon>Vertebrata</taxon>
        <taxon>Euteleostomi</taxon>
        <taxon>Actinopterygii</taxon>
        <taxon>Neopterygii</taxon>
        <taxon>Teleostei</taxon>
        <taxon>Neoteleostei</taxon>
        <taxon>Acanthomorphata</taxon>
        <taxon>Zeiogadaria</taxon>
        <taxon>Gadariae</taxon>
        <taxon>Gadiformes</taxon>
        <taxon>Gadoidei</taxon>
        <taxon>Merlucciidae</taxon>
        <taxon>Merluccius</taxon>
    </lineage>
</organism>
<evidence type="ECO:0000313" key="6">
    <source>
        <dbReference type="Proteomes" id="UP001174136"/>
    </source>
</evidence>
<feature type="compositionally biased region" description="Basic and acidic residues" evidence="3">
    <location>
        <begin position="34"/>
        <end position="54"/>
    </location>
</feature>
<dbReference type="GO" id="GO:0008270">
    <property type="term" value="F:zinc ion binding"/>
    <property type="evidence" value="ECO:0007669"/>
    <property type="project" value="UniProtKB-KW"/>
</dbReference>
<dbReference type="InterPro" id="IPR001878">
    <property type="entry name" value="Znf_CCHC"/>
</dbReference>
<dbReference type="CDD" id="cd01644">
    <property type="entry name" value="RT_pepA17"/>
    <property type="match status" value="1"/>
</dbReference>
<proteinExistence type="predicted"/>
<keyword evidence="1" id="KW-0863">Zinc-finger</keyword>
<dbReference type="Pfam" id="PF05380">
    <property type="entry name" value="Peptidase_A17"/>
    <property type="match status" value="1"/>
</dbReference>
<dbReference type="PANTHER" id="PTHR47331">
    <property type="entry name" value="PHD-TYPE DOMAIN-CONTAINING PROTEIN"/>
    <property type="match status" value="1"/>
</dbReference>
<dbReference type="InterPro" id="IPR008042">
    <property type="entry name" value="Retrotrans_Pao"/>
</dbReference>
<sequence>MSLHSSLHLESKGYEEEQIPKIETSDPETNLEEPPEHDQTDNLGLRRSERSRAPTERLLAYQTEAAKKKEGKFLGAYQNWKAEVRNTREQLKSDISSTQLALLVDVLEEVKNNVTKLYDEIRQVVTPSFDVRQRVDACEAVTADIIKIAYERIAGIDEFDAVREKSRLRTLLECDYAQSIYGSTVSRVSHEHSQHSSASCLAVKRADAAAEVAAKEAAYEVMLEERKYKDKIQQLEEQHKKALESQRFKLEQLQAEKDLKAAQAKLKVYTQETDREMNALPFDVEITPGKTTSQRKLSIQSTLSNEGTHSLAQALQDSIALSRLPTPEPSVFTGDPIQFIEWKSSFMALIDQKNISAADKLFYLKKYVDGPARKTLEGAFYRNDKDAYNDAWNRLDTRYGQPFLLQKAFRDRLSNWPRINPKDAVSLREFSDFLNACQDAMPHVKGLQILNDCQENQRLVQKLPDWAISRWNRQVTQNLSRNQEFPPFQEFAAFVTLEAEIACNPVTSFYALHAPEASAEKRNLKDNGGKVRVLSTQTNNDEQSTEKTTTRLPCAFCREEKHQLPSCAKFIAKDLEERKKFVRERKLCYGCLRAGHIAKDCRIRHTCNSCKGRHPTSLHDDNYVKQAKSTPSVNSEKASEDVSGTALNVATGQAANTSMIVPVWVSTKSNPSNERLVYALLDTQSDTTFIDQAVSDALQAESCPVKLKLTTMLGRDAVLQSYRVTGLQVRSYSSANHIDLPPTYTKDYIPVNRTHIPTCDTAKCWNHLVAIANEIPPLQDCDIGLLIGYNCSRAMAPRKVIVGEDEEPYGIQTDLGWSIVGHSPARLGVSRASGICHRITVKELPSITPMDAIRILETDFKDISEDSKKVSQDDILFINKMKEHIKKNNQGHYEMPLPFKERPTLPDNTHLAMVRLNHLRRRLSRDKTLHEHYTHFMREIIDRGDAEETKEDGIKGETWYLPHHGVYHAKKPGKVRVVFDCSAKYEDTCLNDHLLQGPDLINNLNGILIRFRQHPVALMCDMEKMFHQFHVDEADRNYRRFLWWKDGDLDRKPDVFRVRVHLFGATSSPACANYGLKHLAQEYSSDYPLGAQFVMKNFYVDDGVTSVVNTEDAIKLATEARMLCAKGGLRLHKFMSNDAAVMESLPASERAEVKNVEFAFDEALIEQTLGIQWQRESDDLKFRVHVQEQPATRHNILSTVASVYDPLGFIAPVLLSGKRILQEMCKHGTNWDDPMPPELMPRWEHWKRDLVNLKDLSISRCYTATGFGEVVSAELHHFSDASTVGYGQCSYLRLCNKRGNIHCTLVMAKSRVAPLKVTTIPRLELTAAVTSIKASTRAGVYATLCLELENGDKPAFINVTRLPQ</sequence>
<dbReference type="InterPro" id="IPR043502">
    <property type="entry name" value="DNA/RNA_pol_sf"/>
</dbReference>
<dbReference type="SMART" id="SM00343">
    <property type="entry name" value="ZnF_C2HC"/>
    <property type="match status" value="2"/>
</dbReference>
<dbReference type="InterPro" id="IPR043128">
    <property type="entry name" value="Rev_trsase/Diguanyl_cyclase"/>
</dbReference>
<feature type="compositionally biased region" description="Basic and acidic residues" evidence="3">
    <location>
        <begin position="7"/>
        <end position="24"/>
    </location>
</feature>
<evidence type="ECO:0000313" key="5">
    <source>
        <dbReference type="EMBL" id="KAK0143561.1"/>
    </source>
</evidence>
<evidence type="ECO:0000256" key="3">
    <source>
        <dbReference type="SAM" id="MobiDB-lite"/>
    </source>
</evidence>
<evidence type="ECO:0000259" key="4">
    <source>
        <dbReference type="PROSITE" id="PS50158"/>
    </source>
</evidence>
<keyword evidence="1" id="KW-0479">Metal-binding</keyword>
<feature type="coiled-coil region" evidence="2">
    <location>
        <begin position="218"/>
        <end position="272"/>
    </location>
</feature>
<feature type="domain" description="CCHC-type" evidence="4">
    <location>
        <begin position="588"/>
        <end position="602"/>
    </location>
</feature>
<protein>
    <recommendedName>
        <fullName evidence="4">CCHC-type domain-containing protein</fullName>
    </recommendedName>
</protein>
<dbReference type="Pfam" id="PF03564">
    <property type="entry name" value="DUF1759"/>
    <property type="match status" value="1"/>
</dbReference>
<dbReference type="EMBL" id="JAOPHQ010003411">
    <property type="protein sequence ID" value="KAK0143561.1"/>
    <property type="molecule type" value="Genomic_DNA"/>
</dbReference>
<dbReference type="SUPFAM" id="SSF56672">
    <property type="entry name" value="DNA/RNA polymerases"/>
    <property type="match status" value="1"/>
</dbReference>
<evidence type="ECO:0000256" key="1">
    <source>
        <dbReference type="PROSITE-ProRule" id="PRU00047"/>
    </source>
</evidence>
<comment type="caution">
    <text evidence="5">The sequence shown here is derived from an EMBL/GenBank/DDBJ whole genome shotgun (WGS) entry which is preliminary data.</text>
</comment>
<gene>
    <name evidence="5" type="ORF">N1851_018301</name>
</gene>
<dbReference type="PANTHER" id="PTHR47331:SF5">
    <property type="entry name" value="RIBONUCLEASE H"/>
    <property type="match status" value="1"/>
</dbReference>
<dbReference type="InterPro" id="IPR005312">
    <property type="entry name" value="DUF1759"/>
</dbReference>
<feature type="region of interest" description="Disordered" evidence="3">
    <location>
        <begin position="1"/>
        <end position="54"/>
    </location>
</feature>
<keyword evidence="6" id="KW-1185">Reference proteome</keyword>
<dbReference type="Proteomes" id="UP001174136">
    <property type="component" value="Unassembled WGS sequence"/>
</dbReference>
<keyword evidence="2" id="KW-0175">Coiled coil</keyword>
<accession>A0AA47MP12</accession>
<dbReference type="PROSITE" id="PS50158">
    <property type="entry name" value="ZF_CCHC"/>
    <property type="match status" value="1"/>
</dbReference>
<keyword evidence="1" id="KW-0862">Zinc</keyword>
<dbReference type="Gene3D" id="3.30.70.270">
    <property type="match status" value="1"/>
</dbReference>
<reference evidence="5" key="1">
    <citation type="journal article" date="2023" name="Front. Mar. Sci.">
        <title>A new Merluccius polli reference genome to investigate the effects of global change in West African waters.</title>
        <authorList>
            <person name="Mateo J.L."/>
            <person name="Blanco-Fernandez C."/>
            <person name="Garcia-Vazquez E."/>
            <person name="Machado-Schiaffino G."/>
        </authorList>
    </citation>
    <scope>NUCLEOTIDE SEQUENCE</scope>
    <source>
        <strain evidence="5">C29</strain>
        <tissue evidence="5">Fin</tissue>
    </source>
</reference>
<name>A0AA47MP12_MERPO</name>